<feature type="region of interest" description="Disordered" evidence="1">
    <location>
        <begin position="34"/>
        <end position="58"/>
    </location>
</feature>
<evidence type="ECO:0000313" key="3">
    <source>
        <dbReference type="Proteomes" id="UP000041254"/>
    </source>
</evidence>
<dbReference type="VEuPathDB" id="CryptoDB:Vbra_15233"/>
<keyword evidence="3" id="KW-1185">Reference proteome</keyword>
<protein>
    <submittedName>
        <fullName evidence="2">Uncharacterized protein</fullName>
    </submittedName>
</protein>
<dbReference type="AlphaFoldDB" id="A0A0G4FFA9"/>
<name>A0A0G4FFA9_VITBC</name>
<dbReference type="Proteomes" id="UP000041254">
    <property type="component" value="Unassembled WGS sequence"/>
</dbReference>
<organism evidence="2 3">
    <name type="scientific">Vitrella brassicaformis (strain CCMP3155)</name>
    <dbReference type="NCBI Taxonomy" id="1169540"/>
    <lineage>
        <taxon>Eukaryota</taxon>
        <taxon>Sar</taxon>
        <taxon>Alveolata</taxon>
        <taxon>Colpodellida</taxon>
        <taxon>Vitrellaceae</taxon>
        <taxon>Vitrella</taxon>
    </lineage>
</organism>
<evidence type="ECO:0000256" key="1">
    <source>
        <dbReference type="SAM" id="MobiDB-lite"/>
    </source>
</evidence>
<dbReference type="InParanoid" id="A0A0G4FFA9"/>
<sequence length="83" mass="9176">MGVPLPFTLLLYLGLPHYNLPLIHSSIVAVTRPSRPHLPDQDPFSPINQTKTPSLDLPSLDRTAGVYCRATKSLLSRQSARRA</sequence>
<proteinExistence type="predicted"/>
<gene>
    <name evidence="2" type="ORF">Vbra_15233</name>
</gene>
<evidence type="ECO:0000313" key="2">
    <source>
        <dbReference type="EMBL" id="CEM11846.1"/>
    </source>
</evidence>
<accession>A0A0G4FFA9</accession>
<dbReference type="EMBL" id="CDMY01000426">
    <property type="protein sequence ID" value="CEM11846.1"/>
    <property type="molecule type" value="Genomic_DNA"/>
</dbReference>
<reference evidence="2 3" key="1">
    <citation type="submission" date="2014-11" db="EMBL/GenBank/DDBJ databases">
        <authorList>
            <person name="Zhu J."/>
            <person name="Qi W."/>
            <person name="Song R."/>
        </authorList>
    </citation>
    <scope>NUCLEOTIDE SEQUENCE [LARGE SCALE GENOMIC DNA]</scope>
</reference>